<evidence type="ECO:0000313" key="3">
    <source>
        <dbReference type="Proteomes" id="UP000009096"/>
    </source>
</evidence>
<feature type="region of interest" description="Disordered" evidence="1">
    <location>
        <begin position="124"/>
        <end position="191"/>
    </location>
</feature>
<dbReference type="KEGG" id="fvr:FVEG_14065"/>
<dbReference type="VEuPathDB" id="FungiDB:FVEG_14065"/>
<feature type="compositionally biased region" description="Basic and acidic residues" evidence="1">
    <location>
        <begin position="547"/>
        <end position="570"/>
    </location>
</feature>
<feature type="region of interest" description="Disordered" evidence="1">
    <location>
        <begin position="465"/>
        <end position="495"/>
    </location>
</feature>
<feature type="compositionally biased region" description="Basic and acidic residues" evidence="1">
    <location>
        <begin position="479"/>
        <end position="493"/>
    </location>
</feature>
<feature type="region of interest" description="Disordered" evidence="1">
    <location>
        <begin position="514"/>
        <end position="577"/>
    </location>
</feature>
<evidence type="ECO:0000256" key="1">
    <source>
        <dbReference type="SAM" id="MobiDB-lite"/>
    </source>
</evidence>
<dbReference type="Proteomes" id="UP000009096">
    <property type="component" value="Unassembled WGS sequence"/>
</dbReference>
<evidence type="ECO:0000313" key="2">
    <source>
        <dbReference type="EMBL" id="EWG55959.1"/>
    </source>
</evidence>
<feature type="compositionally biased region" description="Basic and acidic residues" evidence="1">
    <location>
        <begin position="517"/>
        <end position="534"/>
    </location>
</feature>
<feature type="compositionally biased region" description="Polar residues" evidence="1">
    <location>
        <begin position="298"/>
        <end position="311"/>
    </location>
</feature>
<accession>W7N887</accession>
<sequence length="577" mass="65136">MPVDFPFLPSPTKLPTITKSLQASYTRLINNEVIEATKMTDKKSKPRKVDFICRGREFGRFIRAHRNPANSYGFDKTDAAWIKKYCPESGADDNEREYDKKWVTNPVSLSTTRSHWRKRIQELDNQEASPAETFDPENLFTSPRSVGVPRYAQQTAASSSKNPVTPPKTRTSDTGQAAASSDGMSGAFPDNPIIQRRQETANAVNIVAPKPLRSRTLTEEWIQPGDEPELQGLQELDKATDHPVLGSEYHQTAPLAHGLEPHDNASAVFEYQLRHATTHIPLNETYLAKATWRTLNDQQHPPNLMAQSGSLTDRMDKDTKTQDHQSSRAASAMPATSWNQASLEISQTNPPARQGSIVFSPQTDSRVVPRGSRLPPAPKNQEAAPYWVEMPQRSIPTAHHTDPPSFQLRQRHHINPQDFTSPLSTSTHGQESQHLPLVQWYIEHRRANPHIIIPSTATQEIVNSLNSGPQDRQTQSQRRSRDPSPRAVTDGRNRAMNHRQNQALAMKSNGSLALADHANDETRRKGRADQDRYGTRMKNANCELEELEKNFSKRERRGKKESDGEKEKKRSQSIHRR</sequence>
<keyword evidence="3" id="KW-1185">Reference proteome</keyword>
<reference evidence="3" key="1">
    <citation type="journal article" date="2007" name="Science">
        <title>The Fusarium graminearum genome reveals a link between localized polymorphism and pathogen specialization.</title>
        <authorList>
            <person name="Cuomo C.A."/>
            <person name="Gueldener U."/>
            <person name="Xu J.-R."/>
            <person name="Trail F."/>
            <person name="Turgeon B.G."/>
            <person name="Di Pietro A."/>
            <person name="Walton J.D."/>
            <person name="Ma L.-J."/>
            <person name="Baker S.E."/>
            <person name="Rep M."/>
            <person name="Adam G."/>
            <person name="Antoniw J."/>
            <person name="Baldwin T."/>
            <person name="Calvo S.E."/>
            <person name="Chang Y.-L."/>
            <person name="DeCaprio D."/>
            <person name="Gale L.R."/>
            <person name="Gnerre S."/>
            <person name="Goswami R.S."/>
            <person name="Hammond-Kosack K."/>
            <person name="Harris L.J."/>
            <person name="Hilburn K."/>
            <person name="Kennell J.C."/>
            <person name="Kroken S."/>
            <person name="Magnuson J.K."/>
            <person name="Mannhaupt G."/>
            <person name="Mauceli E.W."/>
            <person name="Mewes H.-W."/>
            <person name="Mitterbauer R."/>
            <person name="Muehlbauer G."/>
            <person name="Muensterkoetter M."/>
            <person name="Nelson D."/>
            <person name="O'Donnell K."/>
            <person name="Ouellet T."/>
            <person name="Qi W."/>
            <person name="Quesneville H."/>
            <person name="Roncero M.I.G."/>
            <person name="Seong K.-Y."/>
            <person name="Tetko I.V."/>
            <person name="Urban M."/>
            <person name="Waalwijk C."/>
            <person name="Ward T.J."/>
            <person name="Yao J."/>
            <person name="Birren B.W."/>
            <person name="Kistler H.C."/>
        </authorList>
    </citation>
    <scope>NUCLEOTIDE SEQUENCE [LARGE SCALE GENOMIC DNA]</scope>
    <source>
        <strain evidence="3">M3125 / FGSC 7600</strain>
    </source>
</reference>
<feature type="region of interest" description="Disordered" evidence="1">
    <location>
        <begin position="298"/>
        <end position="386"/>
    </location>
</feature>
<dbReference type="AlphaFoldDB" id="W7N887"/>
<proteinExistence type="predicted"/>
<feature type="compositionally biased region" description="Polar residues" evidence="1">
    <location>
        <begin position="152"/>
        <end position="183"/>
    </location>
</feature>
<feature type="compositionally biased region" description="Polar residues" evidence="1">
    <location>
        <begin position="334"/>
        <end position="365"/>
    </location>
</feature>
<dbReference type="GeneID" id="30071349"/>
<dbReference type="RefSeq" id="XP_018762150.1">
    <property type="nucleotide sequence ID" value="XM_018903401.1"/>
</dbReference>
<dbReference type="EMBL" id="DS022267">
    <property type="protein sequence ID" value="EWG55959.1"/>
    <property type="molecule type" value="Genomic_DNA"/>
</dbReference>
<gene>
    <name evidence="2" type="ORF">FVEG_14065</name>
</gene>
<organism evidence="2 3">
    <name type="scientific">Gibberella moniliformis (strain M3125 / FGSC 7600)</name>
    <name type="common">Maize ear and stalk rot fungus</name>
    <name type="synonym">Fusarium verticillioides</name>
    <dbReference type="NCBI Taxonomy" id="334819"/>
    <lineage>
        <taxon>Eukaryota</taxon>
        <taxon>Fungi</taxon>
        <taxon>Dikarya</taxon>
        <taxon>Ascomycota</taxon>
        <taxon>Pezizomycotina</taxon>
        <taxon>Sordariomycetes</taxon>
        <taxon>Hypocreomycetidae</taxon>
        <taxon>Hypocreales</taxon>
        <taxon>Nectriaceae</taxon>
        <taxon>Fusarium</taxon>
        <taxon>Fusarium fujikuroi species complex</taxon>
    </lineage>
</organism>
<name>W7N887_GIBM7</name>
<protein>
    <submittedName>
        <fullName evidence="2">Uncharacterized protein</fullName>
    </submittedName>
</protein>
<feature type="compositionally biased region" description="Basic and acidic residues" evidence="1">
    <location>
        <begin position="313"/>
        <end position="326"/>
    </location>
</feature>
<reference evidence="2 3" key="2">
    <citation type="journal article" date="2010" name="Nature">
        <title>Comparative genomics reveals mobile pathogenicity chromosomes in Fusarium.</title>
        <authorList>
            <person name="Ma L.J."/>
            <person name="van der Does H.C."/>
            <person name="Borkovich K.A."/>
            <person name="Coleman J.J."/>
            <person name="Daboussi M.J."/>
            <person name="Di Pietro A."/>
            <person name="Dufresne M."/>
            <person name="Freitag M."/>
            <person name="Grabherr M."/>
            <person name="Henrissat B."/>
            <person name="Houterman P.M."/>
            <person name="Kang S."/>
            <person name="Shim W.B."/>
            <person name="Woloshuk C."/>
            <person name="Xie X."/>
            <person name="Xu J.R."/>
            <person name="Antoniw J."/>
            <person name="Baker S.E."/>
            <person name="Bluhm B.H."/>
            <person name="Breakspear A."/>
            <person name="Brown D.W."/>
            <person name="Butchko R.A."/>
            <person name="Chapman S."/>
            <person name="Coulson R."/>
            <person name="Coutinho P.M."/>
            <person name="Danchin E.G."/>
            <person name="Diener A."/>
            <person name="Gale L.R."/>
            <person name="Gardiner D.M."/>
            <person name="Goff S."/>
            <person name="Hammond-Kosack K.E."/>
            <person name="Hilburn K."/>
            <person name="Hua-Van A."/>
            <person name="Jonkers W."/>
            <person name="Kazan K."/>
            <person name="Kodira C.D."/>
            <person name="Koehrsen M."/>
            <person name="Kumar L."/>
            <person name="Lee Y.H."/>
            <person name="Li L."/>
            <person name="Manners J.M."/>
            <person name="Miranda-Saavedra D."/>
            <person name="Mukherjee M."/>
            <person name="Park G."/>
            <person name="Park J."/>
            <person name="Park S.Y."/>
            <person name="Proctor R.H."/>
            <person name="Regev A."/>
            <person name="Ruiz-Roldan M.C."/>
            <person name="Sain D."/>
            <person name="Sakthikumar S."/>
            <person name="Sykes S."/>
            <person name="Schwartz D.C."/>
            <person name="Turgeon B.G."/>
            <person name="Wapinski I."/>
            <person name="Yoder O."/>
            <person name="Young S."/>
            <person name="Zeng Q."/>
            <person name="Zhou S."/>
            <person name="Galagan J."/>
            <person name="Cuomo C.A."/>
            <person name="Kistler H.C."/>
            <person name="Rep M."/>
        </authorList>
    </citation>
    <scope>NUCLEOTIDE SEQUENCE [LARGE SCALE GENOMIC DNA]</scope>
    <source>
        <strain evidence="3">M3125 / FGSC 7600</strain>
    </source>
</reference>